<protein>
    <recommendedName>
        <fullName evidence="3">Esterase</fullName>
    </recommendedName>
</protein>
<gene>
    <name evidence="1" type="ORF">GCM10025876_09610</name>
</gene>
<dbReference type="InterPro" id="IPR029058">
    <property type="entry name" value="AB_hydrolase_fold"/>
</dbReference>
<proteinExistence type="predicted"/>
<comment type="caution">
    <text evidence="1">The sequence shown here is derived from an EMBL/GenBank/DDBJ whole genome shotgun (WGS) entry which is preliminary data.</text>
</comment>
<dbReference type="SUPFAM" id="SSF53474">
    <property type="entry name" value="alpha/beta-Hydrolases"/>
    <property type="match status" value="1"/>
</dbReference>
<reference evidence="2" key="1">
    <citation type="journal article" date="2019" name="Int. J. Syst. Evol. Microbiol.">
        <title>The Global Catalogue of Microorganisms (GCM) 10K type strain sequencing project: providing services to taxonomists for standard genome sequencing and annotation.</title>
        <authorList>
            <consortium name="The Broad Institute Genomics Platform"/>
            <consortium name="The Broad Institute Genome Sequencing Center for Infectious Disease"/>
            <person name="Wu L."/>
            <person name="Ma J."/>
        </authorList>
    </citation>
    <scope>NUCLEOTIDE SEQUENCE [LARGE SCALE GENOMIC DNA]</scope>
    <source>
        <strain evidence="2">NBRC 112299</strain>
    </source>
</reference>
<dbReference type="Gene3D" id="3.40.50.1820">
    <property type="entry name" value="alpha/beta hydrolase"/>
    <property type="match status" value="1"/>
</dbReference>
<evidence type="ECO:0000313" key="1">
    <source>
        <dbReference type="EMBL" id="GMA34757.1"/>
    </source>
</evidence>
<dbReference type="InterPro" id="IPR000801">
    <property type="entry name" value="Esterase-like"/>
</dbReference>
<sequence length="308" mass="32733">MWELTTAVPAGLWNYGFVTRECSLILVCSVDADPANPPTLAAAADATQAWSQVFVPVDSAHPTYDAATQIPVAAAERGTVSRVDDPDIGVYLPAGYDPERAEPYPVLVLSHGAGDDETAWFTQGGAAEQLDHAIATGALEPTVVVTTDFTGLSAEGMEDPDFFTLYATHLRTTVLPYAHERLHASADPDERAFAGLSMGGRLAEHLLLNEPGLFATYGMWSMPTAVRNVPAAALTDTQRDNAATASAIHLGTGAQDPLTPSPSQVDDLAAAYEDTGVRTTTLETDGGHAWWVWRIMLADFLATTAFSD</sequence>
<keyword evidence="2" id="KW-1185">Reference proteome</keyword>
<dbReference type="Proteomes" id="UP001157125">
    <property type="component" value="Unassembled WGS sequence"/>
</dbReference>
<evidence type="ECO:0000313" key="2">
    <source>
        <dbReference type="Proteomes" id="UP001157125"/>
    </source>
</evidence>
<organism evidence="1 2">
    <name type="scientific">Demequina litorisediminis</name>
    <dbReference type="NCBI Taxonomy" id="1849022"/>
    <lineage>
        <taxon>Bacteria</taxon>
        <taxon>Bacillati</taxon>
        <taxon>Actinomycetota</taxon>
        <taxon>Actinomycetes</taxon>
        <taxon>Micrococcales</taxon>
        <taxon>Demequinaceae</taxon>
        <taxon>Demequina</taxon>
    </lineage>
</organism>
<dbReference type="Pfam" id="PF00756">
    <property type="entry name" value="Esterase"/>
    <property type="match status" value="1"/>
</dbReference>
<dbReference type="EMBL" id="BSUN01000001">
    <property type="protein sequence ID" value="GMA34757.1"/>
    <property type="molecule type" value="Genomic_DNA"/>
</dbReference>
<dbReference type="InterPro" id="IPR050583">
    <property type="entry name" value="Mycobacterial_A85_antigen"/>
</dbReference>
<name>A0ABQ6IC47_9MICO</name>
<accession>A0ABQ6IC47</accession>
<dbReference type="PANTHER" id="PTHR48098">
    <property type="entry name" value="ENTEROCHELIN ESTERASE-RELATED"/>
    <property type="match status" value="1"/>
</dbReference>
<evidence type="ECO:0008006" key="3">
    <source>
        <dbReference type="Google" id="ProtNLM"/>
    </source>
</evidence>